<evidence type="ECO:0008006" key="3">
    <source>
        <dbReference type="Google" id="ProtNLM"/>
    </source>
</evidence>
<comment type="caution">
    <text evidence="1">The sequence shown here is derived from an EMBL/GenBank/DDBJ whole genome shotgun (WGS) entry which is preliminary data.</text>
</comment>
<dbReference type="PANTHER" id="PTHR39401">
    <property type="entry name" value="SNOAL-LIKE DOMAIN-CONTAINING PROTEIN"/>
    <property type="match status" value="1"/>
</dbReference>
<accession>A0AAN7YNJ4</accession>
<proteinExistence type="predicted"/>
<dbReference type="AlphaFoldDB" id="A0AAN7YNJ4"/>
<sequence>MATDSQYKAEVSSLELVPQDIQDYFSAFYAVSDSPNGHEKYADMFTQHARLIMISNEANGRDEIFKMRQGMWEKVAKRSHKPKKIFAFGSGPGAEEYMLYGTVDYELKDGRKANVDWAARAYFSREGKEVRMDFYQVYLDSAAMAKAK</sequence>
<evidence type="ECO:0000313" key="1">
    <source>
        <dbReference type="EMBL" id="KAK5110998.1"/>
    </source>
</evidence>
<reference evidence="1" key="1">
    <citation type="submission" date="2023-08" db="EMBL/GenBank/DDBJ databases">
        <title>Black Yeasts Isolated from many extreme environments.</title>
        <authorList>
            <person name="Coleine C."/>
            <person name="Stajich J.E."/>
            <person name="Selbmann L."/>
        </authorList>
    </citation>
    <scope>NUCLEOTIDE SEQUENCE</scope>
    <source>
        <strain evidence="1">CCFEE 5401</strain>
    </source>
</reference>
<organism evidence="1 2">
    <name type="scientific">Meristemomyces frigidus</name>
    <dbReference type="NCBI Taxonomy" id="1508187"/>
    <lineage>
        <taxon>Eukaryota</taxon>
        <taxon>Fungi</taxon>
        <taxon>Dikarya</taxon>
        <taxon>Ascomycota</taxon>
        <taxon>Pezizomycotina</taxon>
        <taxon>Dothideomycetes</taxon>
        <taxon>Dothideomycetidae</taxon>
        <taxon>Mycosphaerellales</taxon>
        <taxon>Teratosphaeriaceae</taxon>
        <taxon>Meristemomyces</taxon>
    </lineage>
</organism>
<dbReference type="EMBL" id="JAVRRL010000043">
    <property type="protein sequence ID" value="KAK5110998.1"/>
    <property type="molecule type" value="Genomic_DNA"/>
</dbReference>
<dbReference type="Gene3D" id="3.10.450.50">
    <property type="match status" value="1"/>
</dbReference>
<dbReference type="Proteomes" id="UP001310890">
    <property type="component" value="Unassembled WGS sequence"/>
</dbReference>
<dbReference type="InterPro" id="IPR032710">
    <property type="entry name" value="NTF2-like_dom_sf"/>
</dbReference>
<dbReference type="PANTHER" id="PTHR39401:SF1">
    <property type="entry name" value="SNOAL-LIKE DOMAIN-CONTAINING PROTEIN"/>
    <property type="match status" value="1"/>
</dbReference>
<gene>
    <name evidence="1" type="ORF">LTR62_005373</name>
</gene>
<name>A0AAN7YNJ4_9PEZI</name>
<protein>
    <recommendedName>
        <fullName evidence="3">SnoaL-like domain-containing protein</fullName>
    </recommendedName>
</protein>
<evidence type="ECO:0000313" key="2">
    <source>
        <dbReference type="Proteomes" id="UP001310890"/>
    </source>
</evidence>
<dbReference type="SUPFAM" id="SSF54427">
    <property type="entry name" value="NTF2-like"/>
    <property type="match status" value="1"/>
</dbReference>